<evidence type="ECO:0000259" key="2">
    <source>
        <dbReference type="PROSITE" id="PS51384"/>
    </source>
</evidence>
<keyword evidence="3" id="KW-0489">Methyltransferase</keyword>
<dbReference type="InterPro" id="IPR006058">
    <property type="entry name" value="2Fe2S_fd_BS"/>
</dbReference>
<dbReference type="PROSITE" id="PS51085">
    <property type="entry name" value="2FE2S_FER_2"/>
    <property type="match status" value="1"/>
</dbReference>
<dbReference type="GO" id="GO:0008168">
    <property type="term" value="F:methyltransferase activity"/>
    <property type="evidence" value="ECO:0007669"/>
    <property type="project" value="UniProtKB-KW"/>
</dbReference>
<dbReference type="PROSITE" id="PS00197">
    <property type="entry name" value="2FE2S_FER_1"/>
    <property type="match status" value="1"/>
</dbReference>
<keyword evidence="3" id="KW-0808">Transferase</keyword>
<dbReference type="PRINTS" id="PR00409">
    <property type="entry name" value="PHDIOXRDTASE"/>
</dbReference>
<proteinExistence type="predicted"/>
<dbReference type="CDD" id="cd06185">
    <property type="entry name" value="PDR_like"/>
    <property type="match status" value="1"/>
</dbReference>
<protein>
    <submittedName>
        <fullName evidence="3">Vanillate O-demethylase ferredoxin subunit</fullName>
        <ecNumber evidence="3">1.14.13.82</ecNumber>
    </submittedName>
</protein>
<dbReference type="GO" id="GO:0032259">
    <property type="term" value="P:methylation"/>
    <property type="evidence" value="ECO:0007669"/>
    <property type="project" value="UniProtKB-KW"/>
</dbReference>
<organism evidence="3 4">
    <name type="scientific">Sulfitobacter noctilucicola</name>
    <dbReference type="NCBI Taxonomy" id="1342301"/>
    <lineage>
        <taxon>Bacteria</taxon>
        <taxon>Pseudomonadati</taxon>
        <taxon>Pseudomonadota</taxon>
        <taxon>Alphaproteobacteria</taxon>
        <taxon>Rhodobacterales</taxon>
        <taxon>Roseobacteraceae</taxon>
        <taxon>Sulfitobacter</taxon>
    </lineage>
</organism>
<dbReference type="Pfam" id="PF00111">
    <property type="entry name" value="Fer2"/>
    <property type="match status" value="1"/>
</dbReference>
<dbReference type="GO" id="GO:0018489">
    <property type="term" value="F:vanillate monooxygenase activity"/>
    <property type="evidence" value="ECO:0007669"/>
    <property type="project" value="UniProtKB-EC"/>
</dbReference>
<dbReference type="PROSITE" id="PS51384">
    <property type="entry name" value="FAD_FR"/>
    <property type="match status" value="1"/>
</dbReference>
<evidence type="ECO:0000313" key="4">
    <source>
        <dbReference type="Proteomes" id="UP000565745"/>
    </source>
</evidence>
<reference evidence="3 4" key="1">
    <citation type="submission" date="2020-08" db="EMBL/GenBank/DDBJ databases">
        <title>Genomic Encyclopedia of Type Strains, Phase IV (KMG-IV): sequencing the most valuable type-strain genomes for metagenomic binning, comparative biology and taxonomic classification.</title>
        <authorList>
            <person name="Goeker M."/>
        </authorList>
    </citation>
    <scope>NUCLEOTIDE SEQUENCE [LARGE SCALE GENOMIC DNA]</scope>
    <source>
        <strain evidence="3 4">DSM 101015</strain>
    </source>
</reference>
<dbReference type="GO" id="GO:0051537">
    <property type="term" value="F:2 iron, 2 sulfur cluster binding"/>
    <property type="evidence" value="ECO:0007669"/>
    <property type="project" value="InterPro"/>
</dbReference>
<comment type="caution">
    <text evidence="3">The sequence shown here is derived from an EMBL/GenBank/DDBJ whole genome shotgun (WGS) entry which is preliminary data.</text>
</comment>
<dbReference type="SUPFAM" id="SSF52343">
    <property type="entry name" value="Ferredoxin reductase-like, C-terminal NADP-linked domain"/>
    <property type="match status" value="1"/>
</dbReference>
<dbReference type="SUPFAM" id="SSF54292">
    <property type="entry name" value="2Fe-2S ferredoxin-like"/>
    <property type="match status" value="1"/>
</dbReference>
<dbReference type="InterPro" id="IPR017927">
    <property type="entry name" value="FAD-bd_FR_type"/>
</dbReference>
<dbReference type="PANTHER" id="PTHR47354:SF2">
    <property type="entry name" value="BLR2392 PROTEIN"/>
    <property type="match status" value="1"/>
</dbReference>
<sequence length="314" mass="33350">MTMDLIITGLHNETDRIRVFDLSTADGSPLPDYEAGAHLTFDLGDKGTRSYSLIDWAQDAAGAAYRIAVQREDGGTGGSRAMHALTVGTKIAATPPKNDFGVEDHTGPAVLLGGGIGITPLISMATTLQRTGRPFALHYAGRSRDVMGFLEPLSQDFSDQLTCHPDDETPLDLTALMATLTLDTHLYICGPKGMIDAARNAASAASLPDAQVHLELFSTPQAEDGDTAFEVEVASTGEVYVIPPGKSIIDVLEENGLDLMYDCQRGDCGICQTDVVSGTPDHRDVVLSDAEKASGDVMQICVSRAKSARLVLDL</sequence>
<dbReference type="PANTHER" id="PTHR47354">
    <property type="entry name" value="NADH OXIDOREDUCTASE HCR"/>
    <property type="match status" value="1"/>
</dbReference>
<dbReference type="AlphaFoldDB" id="A0A7W6Q4T8"/>
<dbReference type="InterPro" id="IPR017938">
    <property type="entry name" value="Riboflavin_synthase-like_b-brl"/>
</dbReference>
<accession>A0A7W6Q4T8</accession>
<feature type="domain" description="2Fe-2S ferredoxin-type" evidence="1">
    <location>
        <begin position="229"/>
        <end position="314"/>
    </location>
</feature>
<dbReference type="Gene3D" id="2.40.30.10">
    <property type="entry name" value="Translation factors"/>
    <property type="match status" value="1"/>
</dbReference>
<evidence type="ECO:0000313" key="3">
    <source>
        <dbReference type="EMBL" id="MBB4174564.1"/>
    </source>
</evidence>
<dbReference type="SUPFAM" id="SSF63380">
    <property type="entry name" value="Riboflavin synthase domain-like"/>
    <property type="match status" value="1"/>
</dbReference>
<dbReference type="InterPro" id="IPR036010">
    <property type="entry name" value="2Fe-2S_ferredoxin-like_sf"/>
</dbReference>
<dbReference type="Gene3D" id="3.40.50.80">
    <property type="entry name" value="Nucleotide-binding domain of ferredoxin-NADP reductase (FNR) module"/>
    <property type="match status" value="1"/>
</dbReference>
<name>A0A7W6Q4T8_9RHOB</name>
<feature type="domain" description="FAD-binding FR-type" evidence="2">
    <location>
        <begin position="1"/>
        <end position="103"/>
    </location>
</feature>
<dbReference type="Gene3D" id="3.10.20.30">
    <property type="match status" value="1"/>
</dbReference>
<evidence type="ECO:0000259" key="1">
    <source>
        <dbReference type="PROSITE" id="PS51085"/>
    </source>
</evidence>
<dbReference type="InterPro" id="IPR012675">
    <property type="entry name" value="Beta-grasp_dom_sf"/>
</dbReference>
<dbReference type="InterPro" id="IPR001041">
    <property type="entry name" value="2Fe-2S_ferredoxin-type"/>
</dbReference>
<gene>
    <name evidence="3" type="ORF">GGR93_002337</name>
</gene>
<dbReference type="EMBL" id="JACIFU010000002">
    <property type="protein sequence ID" value="MBB4174564.1"/>
    <property type="molecule type" value="Genomic_DNA"/>
</dbReference>
<dbReference type="EC" id="1.14.13.82" evidence="3"/>
<keyword evidence="3" id="KW-0560">Oxidoreductase</keyword>
<dbReference type="InterPro" id="IPR050415">
    <property type="entry name" value="MRET"/>
</dbReference>
<dbReference type="CDD" id="cd00207">
    <property type="entry name" value="fer2"/>
    <property type="match status" value="1"/>
</dbReference>
<keyword evidence="4" id="KW-1185">Reference proteome</keyword>
<dbReference type="Proteomes" id="UP000565745">
    <property type="component" value="Unassembled WGS sequence"/>
</dbReference>
<dbReference type="InterPro" id="IPR039261">
    <property type="entry name" value="FNR_nucleotide-bd"/>
</dbReference>